<dbReference type="InterPro" id="IPR014558">
    <property type="entry name" value="UCP029720"/>
</dbReference>
<dbReference type="Proteomes" id="UP000654108">
    <property type="component" value="Unassembled WGS sequence"/>
</dbReference>
<evidence type="ECO:0000256" key="1">
    <source>
        <dbReference type="SAM" id="SignalP"/>
    </source>
</evidence>
<protein>
    <recommendedName>
        <fullName evidence="4">Lipoprotein</fullName>
    </recommendedName>
</protein>
<proteinExistence type="predicted"/>
<reference evidence="2" key="1">
    <citation type="submission" date="2020-09" db="EMBL/GenBank/DDBJ databases">
        <title>Genome seq and assembly of Devosia sp.</title>
        <authorList>
            <person name="Chhetri G."/>
        </authorList>
    </citation>
    <scope>NUCLEOTIDE SEQUENCE</scope>
    <source>
        <strain evidence="2">PTR5</strain>
    </source>
</reference>
<name>A0A927IRY2_9HYPH</name>
<dbReference type="PIRSF" id="PIRSF029720">
    <property type="entry name" value="UCP029720"/>
    <property type="match status" value="1"/>
</dbReference>
<dbReference type="GO" id="GO:0043448">
    <property type="term" value="P:alkane catabolic process"/>
    <property type="evidence" value="ECO:0007669"/>
    <property type="project" value="TreeGrafter"/>
</dbReference>
<comment type="caution">
    <text evidence="2">The sequence shown here is derived from an EMBL/GenBank/DDBJ whole genome shotgun (WGS) entry which is preliminary data.</text>
</comment>
<gene>
    <name evidence="2" type="ORF">IC608_17150</name>
</gene>
<sequence length="130" mass="14064">MQFRTLLAGATALALLALPAFATDYLGGAVKSTDIGGKMVLTDKNGMTLYIFDKDTAGVSNCYDTCAEKWPPLFADASSKAEGDFSIVDRTDGTKMWAYKEMPLYYWYEDSAPGDVKGDGVGGVWHLAIE</sequence>
<feature type="signal peptide" evidence="1">
    <location>
        <begin position="1"/>
        <end position="22"/>
    </location>
</feature>
<evidence type="ECO:0000313" key="3">
    <source>
        <dbReference type="Proteomes" id="UP000654108"/>
    </source>
</evidence>
<accession>A0A927IRY2</accession>
<dbReference type="InterPro" id="IPR005297">
    <property type="entry name" value="Lipoprotein_repeat"/>
</dbReference>
<feature type="chain" id="PRO_5037909843" description="Lipoprotein" evidence="1">
    <location>
        <begin position="23"/>
        <end position="130"/>
    </location>
</feature>
<dbReference type="PANTHER" id="PTHR39335:SF1">
    <property type="entry name" value="BLL4220 PROTEIN"/>
    <property type="match status" value="1"/>
</dbReference>
<dbReference type="AlphaFoldDB" id="A0A927IRY2"/>
<evidence type="ECO:0008006" key="4">
    <source>
        <dbReference type="Google" id="ProtNLM"/>
    </source>
</evidence>
<keyword evidence="1" id="KW-0732">Signal</keyword>
<dbReference type="PANTHER" id="PTHR39335">
    <property type="entry name" value="BLL4220 PROTEIN"/>
    <property type="match status" value="1"/>
</dbReference>
<keyword evidence="3" id="KW-1185">Reference proteome</keyword>
<dbReference type="RefSeq" id="WP_191778063.1">
    <property type="nucleotide sequence ID" value="NZ_JACYFU010000006.1"/>
</dbReference>
<organism evidence="2 3">
    <name type="scientific">Devosia oryzisoli</name>
    <dbReference type="NCBI Taxonomy" id="2774138"/>
    <lineage>
        <taxon>Bacteria</taxon>
        <taxon>Pseudomonadati</taxon>
        <taxon>Pseudomonadota</taxon>
        <taxon>Alphaproteobacteria</taxon>
        <taxon>Hyphomicrobiales</taxon>
        <taxon>Devosiaceae</taxon>
        <taxon>Devosia</taxon>
    </lineage>
</organism>
<evidence type="ECO:0000313" key="2">
    <source>
        <dbReference type="EMBL" id="MBD8067200.1"/>
    </source>
</evidence>
<dbReference type="Pfam" id="PF03640">
    <property type="entry name" value="Lipoprotein_15"/>
    <property type="match status" value="2"/>
</dbReference>
<dbReference type="EMBL" id="JACYFU010000006">
    <property type="protein sequence ID" value="MBD8067200.1"/>
    <property type="molecule type" value="Genomic_DNA"/>
</dbReference>